<evidence type="ECO:0000313" key="2">
    <source>
        <dbReference type="Proteomes" id="UP000309340"/>
    </source>
</evidence>
<dbReference type="EMBL" id="NAJQ01000404">
    <property type="protein sequence ID" value="TKA70254.1"/>
    <property type="molecule type" value="Genomic_DNA"/>
</dbReference>
<protein>
    <submittedName>
        <fullName evidence="1">Uncharacterized protein</fullName>
    </submittedName>
</protein>
<gene>
    <name evidence="1" type="ORF">B0A55_07762</name>
</gene>
<organism evidence="1 2">
    <name type="scientific">Friedmanniomyces simplex</name>
    <dbReference type="NCBI Taxonomy" id="329884"/>
    <lineage>
        <taxon>Eukaryota</taxon>
        <taxon>Fungi</taxon>
        <taxon>Dikarya</taxon>
        <taxon>Ascomycota</taxon>
        <taxon>Pezizomycotina</taxon>
        <taxon>Dothideomycetes</taxon>
        <taxon>Dothideomycetidae</taxon>
        <taxon>Mycosphaerellales</taxon>
        <taxon>Teratosphaeriaceae</taxon>
        <taxon>Friedmanniomyces</taxon>
    </lineage>
</organism>
<keyword evidence="2" id="KW-1185">Reference proteome</keyword>
<evidence type="ECO:0000313" key="1">
    <source>
        <dbReference type="EMBL" id="TKA70254.1"/>
    </source>
</evidence>
<name>A0A4U0X1W9_9PEZI</name>
<dbReference type="PANTHER" id="PTHR42085">
    <property type="entry name" value="F-BOX DOMAIN-CONTAINING PROTEIN"/>
    <property type="match status" value="1"/>
</dbReference>
<dbReference type="PANTHER" id="PTHR42085:SF1">
    <property type="entry name" value="F-BOX DOMAIN-CONTAINING PROTEIN"/>
    <property type="match status" value="1"/>
</dbReference>
<sequence>MTFSGTRDNHDDYWKIDLYNGTAKEMRAWLEDRHYQVGAFKEKDRLDQCILRSKLGRISYYKHTNAELRNLIAIRKIDTSAPSMQHYRGNTKEKLLALLDYEDEHPKFERFLQLPPELRNKVYAYHYADFRDRIYAPSQPPLSRICRQLRRESLPMFYATCEFELRLQRFSPSYRYSNPRPATFRLTVGDRMLLFLHSTDPKHLAAIRRLHISASWKCPGKVWSLYRVCIGHGGEYTVEADGALASAALVAAARSVTKGVERRMTAAVEMVAAKIAARPVEDKVVKDDFFELRRAIEVGLK</sequence>
<dbReference type="AlphaFoldDB" id="A0A4U0X1W9"/>
<proteinExistence type="predicted"/>
<dbReference type="OrthoDB" id="62952at2759"/>
<reference evidence="1 2" key="1">
    <citation type="submission" date="2017-03" db="EMBL/GenBank/DDBJ databases">
        <title>Genomes of endolithic fungi from Antarctica.</title>
        <authorList>
            <person name="Coleine C."/>
            <person name="Masonjones S."/>
            <person name="Stajich J.E."/>
        </authorList>
    </citation>
    <scope>NUCLEOTIDE SEQUENCE [LARGE SCALE GENOMIC DNA]</scope>
    <source>
        <strain evidence="1 2">CCFEE 5184</strain>
    </source>
</reference>
<accession>A0A4U0X1W9</accession>
<dbReference type="InterPro" id="IPR038883">
    <property type="entry name" value="AN11006-like"/>
</dbReference>
<dbReference type="Proteomes" id="UP000309340">
    <property type="component" value="Unassembled WGS sequence"/>
</dbReference>
<comment type="caution">
    <text evidence="1">The sequence shown here is derived from an EMBL/GenBank/DDBJ whole genome shotgun (WGS) entry which is preliminary data.</text>
</comment>